<dbReference type="InterPro" id="IPR005761">
    <property type="entry name" value="UDP-N-AcMur-Glu-dNH2Pim_ligase"/>
</dbReference>
<dbReference type="Proteomes" id="UP000031518">
    <property type="component" value="Unassembled WGS sequence"/>
</dbReference>
<feature type="binding site" evidence="13">
    <location>
        <position position="38"/>
    </location>
    <ligand>
        <name>UDP-N-acetyl-alpha-D-muramoyl-L-alanyl-D-glutamate</name>
        <dbReference type="ChEBI" id="CHEBI:83900"/>
    </ligand>
</feature>
<feature type="binding site" evidence="13">
    <location>
        <position position="195"/>
    </location>
    <ligand>
        <name>UDP-N-acetyl-alpha-D-muramoyl-L-alanyl-D-glutamate</name>
        <dbReference type="ChEBI" id="CHEBI:83900"/>
    </ligand>
</feature>
<reference evidence="18 19" key="1">
    <citation type="submission" date="2013-12" db="EMBL/GenBank/DDBJ databases">
        <authorList>
            <person name="Stott M."/>
        </authorList>
    </citation>
    <scope>NUCLEOTIDE SEQUENCE [LARGE SCALE GENOMIC DNA]</scope>
    <source>
        <strain evidence="18 19">K22</strain>
    </source>
</reference>
<proteinExistence type="inferred from homology"/>
<dbReference type="GO" id="GO:0051301">
    <property type="term" value="P:cell division"/>
    <property type="evidence" value="ECO:0007669"/>
    <property type="project" value="UniProtKB-KW"/>
</dbReference>
<protein>
    <recommendedName>
        <fullName evidence="9 13">UDP-N-acetylmuramoyl-L-alanyl-D-glutamate--2,6-diaminopimelate ligase</fullName>
        <ecNumber evidence="8 13">6.3.2.13</ecNumber>
    </recommendedName>
    <alternativeName>
        <fullName evidence="10 13">Meso-A2pm-adding enzyme</fullName>
    </alternativeName>
    <alternativeName>
        <fullName evidence="11 13">Meso-diaminopimelate-adding enzyme</fullName>
    </alternativeName>
    <alternativeName>
        <fullName evidence="12 13">UDP-MurNAc-L-Ala-D-Glu:meso-diaminopimelate ligase</fullName>
    </alternativeName>
    <alternativeName>
        <fullName evidence="13">UDP-MurNAc-tripeptide synthetase</fullName>
    </alternativeName>
    <alternativeName>
        <fullName evidence="13">UDP-N-acetylmuramyl-tripeptide synthetase</fullName>
    </alternativeName>
</protein>
<evidence type="ECO:0000256" key="9">
    <source>
        <dbReference type="ARBA" id="ARBA00072883"/>
    </source>
</evidence>
<keyword evidence="19" id="KW-1185">Reference proteome</keyword>
<evidence type="ECO:0000256" key="8">
    <source>
        <dbReference type="ARBA" id="ARBA00066633"/>
    </source>
</evidence>
<feature type="modified residue" description="N6-carboxylysine" evidence="13">
    <location>
        <position position="227"/>
    </location>
</feature>
<dbReference type="GO" id="GO:0005524">
    <property type="term" value="F:ATP binding"/>
    <property type="evidence" value="ECO:0007669"/>
    <property type="project" value="UniProtKB-UniRule"/>
</dbReference>
<keyword evidence="3 13" id="KW-0133">Cell shape</keyword>
<evidence type="ECO:0000313" key="19">
    <source>
        <dbReference type="Proteomes" id="UP000031518"/>
    </source>
</evidence>
<evidence type="ECO:0000256" key="14">
    <source>
        <dbReference type="RuleBase" id="RU004135"/>
    </source>
</evidence>
<dbReference type="STRING" id="454194.PYK22_00573"/>
<evidence type="ECO:0000256" key="1">
    <source>
        <dbReference type="ARBA" id="ARBA00005898"/>
    </source>
</evidence>
<evidence type="ECO:0000256" key="6">
    <source>
        <dbReference type="ARBA" id="ARBA00023316"/>
    </source>
</evidence>
<dbReference type="SUPFAM" id="SSF63418">
    <property type="entry name" value="MurE/MurF N-terminal domain"/>
    <property type="match status" value="1"/>
</dbReference>
<feature type="binding site" evidence="13">
    <location>
        <position position="187"/>
    </location>
    <ligand>
        <name>UDP-N-acetyl-alpha-D-muramoyl-L-alanyl-D-glutamate</name>
        <dbReference type="ChEBI" id="CHEBI:83900"/>
    </ligand>
</feature>
<feature type="domain" description="Mur ligase N-terminal catalytic" evidence="15">
    <location>
        <begin position="34"/>
        <end position="102"/>
    </location>
</feature>
<dbReference type="EC" id="6.3.2.13" evidence="8 13"/>
<dbReference type="Pfam" id="PF08245">
    <property type="entry name" value="Mur_ligase_M"/>
    <property type="match status" value="1"/>
</dbReference>
<dbReference type="AlphaFoldDB" id="A0A0B6WWE8"/>
<dbReference type="NCBIfam" id="NF001124">
    <property type="entry name" value="PRK00139.1-2"/>
    <property type="match status" value="1"/>
</dbReference>
<comment type="function">
    <text evidence="13">Catalyzes the addition of meso-diaminopimelic acid to the nucleotide precursor UDP-N-acetylmuramoyl-L-alanyl-D-glutamate (UMAG) in the biosynthesis of bacterial cell-wall peptidoglycan.</text>
</comment>
<comment type="subcellular location">
    <subcellularLocation>
        <location evidence="13 14">Cytoplasm</location>
    </subcellularLocation>
</comment>
<evidence type="ECO:0000256" key="2">
    <source>
        <dbReference type="ARBA" id="ARBA00022618"/>
    </source>
</evidence>
<dbReference type="InterPro" id="IPR036565">
    <property type="entry name" value="Mur-like_cat_sf"/>
</dbReference>
<evidence type="ECO:0000256" key="12">
    <source>
        <dbReference type="ARBA" id="ARBA00081560"/>
    </source>
</evidence>
<evidence type="ECO:0000259" key="17">
    <source>
        <dbReference type="Pfam" id="PF08245"/>
    </source>
</evidence>
<dbReference type="InterPro" id="IPR004101">
    <property type="entry name" value="Mur_ligase_C"/>
</dbReference>
<dbReference type="PANTHER" id="PTHR23135">
    <property type="entry name" value="MUR LIGASE FAMILY MEMBER"/>
    <property type="match status" value="1"/>
</dbReference>
<feature type="short sequence motif" description="Meso-diaminopimelate recognition motif" evidence="13">
    <location>
        <begin position="416"/>
        <end position="419"/>
    </location>
</feature>
<evidence type="ECO:0000256" key="13">
    <source>
        <dbReference type="HAMAP-Rule" id="MF_00208"/>
    </source>
</evidence>
<dbReference type="EMBL" id="CBXV010000002">
    <property type="protein sequence ID" value="CDM64579.1"/>
    <property type="molecule type" value="Genomic_DNA"/>
</dbReference>
<dbReference type="GO" id="GO:0008360">
    <property type="term" value="P:regulation of cell shape"/>
    <property type="evidence" value="ECO:0007669"/>
    <property type="project" value="UniProtKB-KW"/>
</dbReference>
<dbReference type="UniPathway" id="UPA00219"/>
<feature type="domain" description="Mur ligase C-terminal" evidence="16">
    <location>
        <begin position="343"/>
        <end position="470"/>
    </location>
</feature>
<evidence type="ECO:0000256" key="3">
    <source>
        <dbReference type="ARBA" id="ARBA00022960"/>
    </source>
</evidence>
<dbReference type="GO" id="GO:0005737">
    <property type="term" value="C:cytoplasm"/>
    <property type="evidence" value="ECO:0007669"/>
    <property type="project" value="UniProtKB-SubCell"/>
</dbReference>
<dbReference type="GO" id="GO:0008765">
    <property type="term" value="F:UDP-N-acetylmuramoylalanyl-D-glutamate-2,6-diaminopimelate ligase activity"/>
    <property type="evidence" value="ECO:0007669"/>
    <property type="project" value="UniProtKB-UniRule"/>
</dbReference>
<evidence type="ECO:0000259" key="16">
    <source>
        <dbReference type="Pfam" id="PF02875"/>
    </source>
</evidence>
<dbReference type="NCBIfam" id="TIGR01085">
    <property type="entry name" value="murE"/>
    <property type="match status" value="1"/>
</dbReference>
<dbReference type="SUPFAM" id="SSF53623">
    <property type="entry name" value="MurD-like peptide ligases, catalytic domain"/>
    <property type="match status" value="1"/>
</dbReference>
<organism evidence="18 19">
    <name type="scientific">Pyrinomonas methylaliphatogenes</name>
    <dbReference type="NCBI Taxonomy" id="454194"/>
    <lineage>
        <taxon>Bacteria</taxon>
        <taxon>Pseudomonadati</taxon>
        <taxon>Acidobacteriota</taxon>
        <taxon>Blastocatellia</taxon>
        <taxon>Blastocatellales</taxon>
        <taxon>Pyrinomonadaceae</taxon>
        <taxon>Pyrinomonas</taxon>
    </lineage>
</organism>
<keyword evidence="13" id="KW-0067">ATP-binding</keyword>
<dbReference type="PANTHER" id="PTHR23135:SF4">
    <property type="entry name" value="UDP-N-ACETYLMURAMOYL-L-ALANYL-D-GLUTAMATE--2,6-DIAMINOPIMELATE LIGASE MURE HOMOLOG, CHLOROPLASTIC"/>
    <property type="match status" value="1"/>
</dbReference>
<keyword evidence="13" id="KW-0460">Magnesium</keyword>
<sequence length="500" mass="54512">MNASLSGAMITLGEVARAVEGELWGDAGLVVEDITHDSRSAGQRSLFVAIQGEKTDGHLFIQQALERGAIGVISERGRPEGFRAAWIRVKDARVALAKAAATVHRHPSRELRLVGVTGTNGKTTTTYLVASIAEAAGDPCAMLSTVEYRIGAERIAAERTTLEASDTQRYLRRAVERGCRAAVMECSSIAIELHRCDELRFEVAVFTNLSRDHLDFHGTMENYWAAKRKLFTGLSGGPPKNSVVNLDDERGVELKQELSRMGRRVLAYAIDREADVAARDVKLSLEGVRFTLHTPVGAIEVKSPLVGEPHVYNILAAATVGLALGYTLEQIARGIELCTGVPGRFERVEGGRGFAVIVDYAHTDDALARVLRTARALASGRIILVFGCGGDRDRTKRAPMGRIAAELADVVIVTSDNPRSEDPERIFADIEVGLRQIGRPYAKIVDRREAIFHAISLAQSGDIVLIAGKGHENYQIVGSQRIHFDDREVAREALEQRYGS</sequence>
<dbReference type="FunFam" id="3.90.190.20:FF:000006">
    <property type="entry name" value="UDP-N-acetylmuramoyl-L-alanyl-D-glutamate--2,6-diaminopimelate ligase"/>
    <property type="match status" value="1"/>
</dbReference>
<comment type="catalytic activity">
    <reaction evidence="7 13">
        <text>UDP-N-acetyl-alpha-D-muramoyl-L-alanyl-D-glutamate + meso-2,6-diaminopimelate + ATP = UDP-N-acetyl-alpha-D-muramoyl-L-alanyl-gamma-D-glutamyl-meso-2,6-diaminopimelate + ADP + phosphate + H(+)</text>
        <dbReference type="Rhea" id="RHEA:23676"/>
        <dbReference type="ChEBI" id="CHEBI:15378"/>
        <dbReference type="ChEBI" id="CHEBI:30616"/>
        <dbReference type="ChEBI" id="CHEBI:43474"/>
        <dbReference type="ChEBI" id="CHEBI:57791"/>
        <dbReference type="ChEBI" id="CHEBI:83900"/>
        <dbReference type="ChEBI" id="CHEBI:83905"/>
        <dbReference type="ChEBI" id="CHEBI:456216"/>
        <dbReference type="EC" id="6.3.2.13"/>
    </reaction>
</comment>
<accession>A0A0B6WWE8</accession>
<dbReference type="Gene3D" id="3.40.1190.10">
    <property type="entry name" value="Mur-like, catalytic domain"/>
    <property type="match status" value="1"/>
</dbReference>
<dbReference type="Pfam" id="PF01225">
    <property type="entry name" value="Mur_ligase"/>
    <property type="match status" value="1"/>
</dbReference>
<feature type="binding site" evidence="13">
    <location>
        <position position="472"/>
    </location>
    <ligand>
        <name>meso-2,6-diaminopimelate</name>
        <dbReference type="ChEBI" id="CHEBI:57791"/>
    </ligand>
</feature>
<dbReference type="GO" id="GO:0071555">
    <property type="term" value="P:cell wall organization"/>
    <property type="evidence" value="ECO:0007669"/>
    <property type="project" value="UniProtKB-KW"/>
</dbReference>
<keyword evidence="13" id="KW-0547">Nucleotide-binding</keyword>
<comment type="similarity">
    <text evidence="1 13">Belongs to the MurCDEF family. MurE subfamily.</text>
</comment>
<feature type="binding site" evidence="13">
    <location>
        <begin position="416"/>
        <end position="419"/>
    </location>
    <ligand>
        <name>meso-2,6-diaminopimelate</name>
        <dbReference type="ChEBI" id="CHEBI:57791"/>
    </ligand>
</feature>
<name>A0A0B6WWE8_9BACT</name>
<dbReference type="InterPro" id="IPR036615">
    <property type="entry name" value="Mur_ligase_C_dom_sf"/>
</dbReference>
<comment type="pathway">
    <text evidence="13 14">Cell wall biogenesis; peptidoglycan biosynthesis.</text>
</comment>
<keyword evidence="13" id="KW-0963">Cytoplasm</keyword>
<comment type="caution">
    <text evidence="13">Lacks conserved residue(s) required for the propagation of feature annotation.</text>
</comment>
<feature type="binding site" evidence="13">
    <location>
        <begin position="118"/>
        <end position="124"/>
    </location>
    <ligand>
        <name>ATP</name>
        <dbReference type="ChEBI" id="CHEBI:30616"/>
    </ligand>
</feature>
<reference evidence="18 19" key="2">
    <citation type="submission" date="2015-01" db="EMBL/GenBank/DDBJ databases">
        <title>Complete genome sequence of Pyrinomonas methylaliphatogenes type strain K22T.</title>
        <authorList>
            <person name="Lee K.C.Y."/>
            <person name="Power J.F."/>
            <person name="Dunfield P.F."/>
            <person name="Morgan X.C."/>
            <person name="Huttenhower C."/>
            <person name="Stott M.B."/>
        </authorList>
    </citation>
    <scope>NUCLEOTIDE SEQUENCE [LARGE SCALE GENOMIC DNA]</scope>
    <source>
        <strain evidence="18 19">K22</strain>
    </source>
</reference>
<comment type="cofactor">
    <cofactor evidence="13">
        <name>Mg(2+)</name>
        <dbReference type="ChEBI" id="CHEBI:18420"/>
    </cofactor>
</comment>
<dbReference type="InterPro" id="IPR013221">
    <property type="entry name" value="Mur_ligase_cen"/>
</dbReference>
<evidence type="ECO:0000256" key="10">
    <source>
        <dbReference type="ARBA" id="ARBA00075482"/>
    </source>
</evidence>
<evidence type="ECO:0000313" key="18">
    <source>
        <dbReference type="EMBL" id="CDM64579.1"/>
    </source>
</evidence>
<keyword evidence="13 18" id="KW-0436">Ligase</keyword>
<dbReference type="HAMAP" id="MF_00208">
    <property type="entry name" value="MurE"/>
    <property type="match status" value="1"/>
</dbReference>
<dbReference type="Gene3D" id="3.40.1390.10">
    <property type="entry name" value="MurE/MurF, N-terminal domain"/>
    <property type="match status" value="1"/>
</dbReference>
<feature type="domain" description="Mur ligase central" evidence="17">
    <location>
        <begin position="116"/>
        <end position="320"/>
    </location>
</feature>
<keyword evidence="2 13" id="KW-0132">Cell division</keyword>
<feature type="binding site" evidence="13">
    <location>
        <position position="392"/>
    </location>
    <ligand>
        <name>meso-2,6-diaminopimelate</name>
        <dbReference type="ChEBI" id="CHEBI:57791"/>
    </ligand>
</feature>
<evidence type="ECO:0000256" key="5">
    <source>
        <dbReference type="ARBA" id="ARBA00023306"/>
    </source>
</evidence>
<feature type="binding site" evidence="13">
    <location>
        <begin position="160"/>
        <end position="161"/>
    </location>
    <ligand>
        <name>UDP-N-acetyl-alpha-D-muramoyl-L-alanyl-D-glutamate</name>
        <dbReference type="ChEBI" id="CHEBI:83900"/>
    </ligand>
</feature>
<dbReference type="RefSeq" id="WP_041974105.1">
    <property type="nucleotide sequence ID" value="NZ_CBXV010000002.1"/>
</dbReference>
<evidence type="ECO:0000256" key="11">
    <source>
        <dbReference type="ARBA" id="ARBA00076158"/>
    </source>
</evidence>
<evidence type="ECO:0000259" key="15">
    <source>
        <dbReference type="Pfam" id="PF01225"/>
    </source>
</evidence>
<evidence type="ECO:0000256" key="7">
    <source>
        <dbReference type="ARBA" id="ARBA00050251"/>
    </source>
</evidence>
<dbReference type="InterPro" id="IPR000713">
    <property type="entry name" value="Mur_ligase_N"/>
</dbReference>
<dbReference type="NCBIfam" id="NF001126">
    <property type="entry name" value="PRK00139.1-4"/>
    <property type="match status" value="1"/>
</dbReference>
<dbReference type="InterPro" id="IPR035911">
    <property type="entry name" value="MurE/MurF_N"/>
</dbReference>
<feature type="binding site" evidence="13">
    <location>
        <position position="468"/>
    </location>
    <ligand>
        <name>meso-2,6-diaminopimelate</name>
        <dbReference type="ChEBI" id="CHEBI:57791"/>
    </ligand>
</feature>
<dbReference type="Gene3D" id="3.90.190.20">
    <property type="entry name" value="Mur ligase, C-terminal domain"/>
    <property type="match status" value="1"/>
</dbReference>
<keyword evidence="5 13" id="KW-0131">Cell cycle</keyword>
<gene>
    <name evidence="13" type="primary">murE</name>
    <name evidence="18" type="ORF">PYK22_00573</name>
</gene>
<keyword evidence="6 13" id="KW-0961">Cell wall biogenesis/degradation</keyword>
<evidence type="ECO:0000256" key="4">
    <source>
        <dbReference type="ARBA" id="ARBA00022984"/>
    </source>
</evidence>
<comment type="PTM">
    <text evidence="13">Carboxylation is probably crucial for Mg(2+) binding and, consequently, for the gamma-phosphate positioning of ATP.</text>
</comment>
<dbReference type="SUPFAM" id="SSF53244">
    <property type="entry name" value="MurD-like peptide ligases, peptide-binding domain"/>
    <property type="match status" value="1"/>
</dbReference>
<dbReference type="Pfam" id="PF02875">
    <property type="entry name" value="Mur_ligase_C"/>
    <property type="match status" value="1"/>
</dbReference>
<dbReference type="GO" id="GO:0009252">
    <property type="term" value="P:peptidoglycan biosynthetic process"/>
    <property type="evidence" value="ECO:0007669"/>
    <property type="project" value="UniProtKB-UniRule"/>
</dbReference>
<keyword evidence="4 13" id="KW-0573">Peptidoglycan synthesis</keyword>
<dbReference type="GO" id="GO:0000287">
    <property type="term" value="F:magnesium ion binding"/>
    <property type="evidence" value="ECO:0007669"/>
    <property type="project" value="UniProtKB-UniRule"/>
</dbReference>